<dbReference type="InParanoid" id="G0QLX1"/>
<dbReference type="AlphaFoldDB" id="G0QLX1"/>
<dbReference type="STRING" id="857967.G0QLX1"/>
<dbReference type="OMA" id="SNPENWI"/>
<dbReference type="OrthoDB" id="420519at2759"/>
<feature type="transmembrane region" description="Helical" evidence="7">
    <location>
        <begin position="329"/>
        <end position="348"/>
    </location>
</feature>
<comment type="function">
    <text evidence="7">Choline transporter.</text>
</comment>
<feature type="transmembrane region" description="Helical" evidence="7">
    <location>
        <begin position="566"/>
        <end position="590"/>
    </location>
</feature>
<feature type="transmembrane region" description="Helical" evidence="7">
    <location>
        <begin position="374"/>
        <end position="406"/>
    </location>
</feature>
<name>G0QLX1_ICHMU</name>
<keyword evidence="6" id="KW-0325">Glycoprotein</keyword>
<accession>G0QLX1</accession>
<dbReference type="GO" id="GO:0022857">
    <property type="term" value="F:transmembrane transporter activity"/>
    <property type="evidence" value="ECO:0007669"/>
    <property type="project" value="UniProtKB-UniRule"/>
</dbReference>
<feature type="transmembrane region" description="Helical" evidence="7">
    <location>
        <begin position="275"/>
        <end position="296"/>
    </location>
</feature>
<evidence type="ECO:0000313" key="9">
    <source>
        <dbReference type="Proteomes" id="UP000008983"/>
    </source>
</evidence>
<reference evidence="8 9" key="1">
    <citation type="submission" date="2011-07" db="EMBL/GenBank/DDBJ databases">
        <authorList>
            <person name="Coyne R."/>
            <person name="Brami D."/>
            <person name="Johnson J."/>
            <person name="Hostetler J."/>
            <person name="Hannick L."/>
            <person name="Clark T."/>
            <person name="Cassidy-Hanley D."/>
            <person name="Inman J."/>
        </authorList>
    </citation>
    <scope>NUCLEOTIDE SEQUENCE [LARGE SCALE GENOMIC DNA]</scope>
    <source>
        <strain evidence="8 9">G5</strain>
    </source>
</reference>
<dbReference type="Pfam" id="PF04515">
    <property type="entry name" value="Choline_transpo"/>
    <property type="match status" value="1"/>
</dbReference>
<comment type="similarity">
    <text evidence="2 7">Belongs to the CTL (choline transporter-like) family.</text>
</comment>
<keyword evidence="4 7" id="KW-1133">Transmembrane helix</keyword>
<evidence type="ECO:0000256" key="4">
    <source>
        <dbReference type="ARBA" id="ARBA00022989"/>
    </source>
</evidence>
<keyword evidence="3 7" id="KW-0812">Transmembrane</keyword>
<comment type="subcellular location">
    <subcellularLocation>
        <location evidence="7">Cell membrane</location>
        <topology evidence="7">Multi-pass membrane protein</topology>
    </subcellularLocation>
    <subcellularLocation>
        <location evidence="1">Membrane</location>
        <topology evidence="1">Multi-pass membrane protein</topology>
    </subcellularLocation>
</comment>
<feature type="transmembrane region" description="Helical" evidence="7">
    <location>
        <begin position="426"/>
        <end position="450"/>
    </location>
</feature>
<evidence type="ECO:0000256" key="7">
    <source>
        <dbReference type="RuleBase" id="RU368066"/>
    </source>
</evidence>
<feature type="transmembrane region" description="Helical" evidence="7">
    <location>
        <begin position="227"/>
        <end position="248"/>
    </location>
</feature>
<evidence type="ECO:0000256" key="5">
    <source>
        <dbReference type="ARBA" id="ARBA00023136"/>
    </source>
</evidence>
<dbReference type="EMBL" id="GL983323">
    <property type="protein sequence ID" value="EGR33784.1"/>
    <property type="molecule type" value="Genomic_DNA"/>
</dbReference>
<sequence>MAEGGLSAKEEEELKNGPINQRECRDILCCLLFIATLVACIVLFAYGQINGQPKRLFAVYNTAGNPCGLDYQSDRKYLYFYIPYYNGSAENYLTYTTCVKECPTKNDIEIDCDTTSMKNTEQTCHKQNCDLDVSNLMSLTSKNNLLQTVCIYETKKFLDLICMPTTQAFQAIGGSAQKQVNTFMSSGTLGDWINDLKTCQWVLVGSLGCAFVLGMLYMLFLRLFAGLIVWLCILIFFIAIIGLGYYSYKSSMDIKQYLENNSEAQNKTRDNQLSYLYLAYILWAFAGLSLFFLFCYRKKIAQAIAIIKTTTSFVTDTCSVLLVPPIVTILNGLWWVFWICGFIFLYAIDKDGNIKKSPNSIFAKPIHSEEVKKLLWAFLFIGLWVNAFIQTFCQFVSASSACIWYFSHGEEGQKHAPVSTSIYRAFRYHLGSLAFGSLLLAIVQSIRILLAYMEKQMKSAGASNNKVAKYLIKCLQCYMSCFERFIKFLNRMLIYKLHQLEKVFVWPQKMLCHQFGVMQIDICQQMELEECLFLLENFLYLELQQLQPTQFWNMLNLINQMFLQKFYLQLLFFQFLILQVLFSCLSMEWVCRLFQFASFGTKRYIKIKHLLMLLLYYKNFLIEQENK</sequence>
<keyword evidence="5 7" id="KW-0472">Membrane</keyword>
<feature type="transmembrane region" description="Helical" evidence="7">
    <location>
        <begin position="27"/>
        <end position="47"/>
    </location>
</feature>
<protein>
    <recommendedName>
        <fullName evidence="7">Choline transporter-like protein</fullName>
    </recommendedName>
</protein>
<dbReference type="GeneID" id="14909971"/>
<evidence type="ECO:0000256" key="1">
    <source>
        <dbReference type="ARBA" id="ARBA00004141"/>
    </source>
</evidence>
<feature type="transmembrane region" description="Helical" evidence="7">
    <location>
        <begin position="201"/>
        <end position="220"/>
    </location>
</feature>
<evidence type="ECO:0000256" key="3">
    <source>
        <dbReference type="ARBA" id="ARBA00022692"/>
    </source>
</evidence>
<dbReference type="eggNOG" id="KOG1362">
    <property type="taxonomic scope" value="Eukaryota"/>
</dbReference>
<gene>
    <name evidence="8" type="ORF">IMG5_038140</name>
</gene>
<dbReference type="PANTHER" id="PTHR12385">
    <property type="entry name" value="CHOLINE TRANSPORTER-LIKE (SLC FAMILY 44)"/>
    <property type="match status" value="1"/>
</dbReference>
<keyword evidence="9" id="KW-1185">Reference proteome</keyword>
<evidence type="ECO:0000256" key="6">
    <source>
        <dbReference type="ARBA" id="ARBA00023180"/>
    </source>
</evidence>
<evidence type="ECO:0000256" key="2">
    <source>
        <dbReference type="ARBA" id="ARBA00007168"/>
    </source>
</evidence>
<proteinExistence type="inferred from homology"/>
<dbReference type="RefSeq" id="XP_004039008.1">
    <property type="nucleotide sequence ID" value="XM_004038960.1"/>
</dbReference>
<dbReference type="Proteomes" id="UP000008983">
    <property type="component" value="Unassembled WGS sequence"/>
</dbReference>
<organism evidence="8 9">
    <name type="scientific">Ichthyophthirius multifiliis</name>
    <name type="common">White spot disease agent</name>
    <name type="synonym">Ich</name>
    <dbReference type="NCBI Taxonomy" id="5932"/>
    <lineage>
        <taxon>Eukaryota</taxon>
        <taxon>Sar</taxon>
        <taxon>Alveolata</taxon>
        <taxon>Ciliophora</taxon>
        <taxon>Intramacronucleata</taxon>
        <taxon>Oligohymenophorea</taxon>
        <taxon>Hymenostomatida</taxon>
        <taxon>Ophryoglenina</taxon>
        <taxon>Ichthyophthirius</taxon>
    </lineage>
</organism>
<dbReference type="PANTHER" id="PTHR12385:SF14">
    <property type="entry name" value="CHOLINE TRANSPORTER-LIKE 2"/>
    <property type="match status" value="1"/>
</dbReference>
<dbReference type="InterPro" id="IPR007603">
    <property type="entry name" value="Choline_transptr-like"/>
</dbReference>
<evidence type="ECO:0000313" key="8">
    <source>
        <dbReference type="EMBL" id="EGR33784.1"/>
    </source>
</evidence>
<dbReference type="GO" id="GO:0005886">
    <property type="term" value="C:plasma membrane"/>
    <property type="evidence" value="ECO:0007669"/>
    <property type="project" value="UniProtKB-SubCell"/>
</dbReference>